<evidence type="ECO:0000256" key="3">
    <source>
        <dbReference type="ARBA" id="ARBA00004496"/>
    </source>
</evidence>
<keyword evidence="9 16" id="KW-0547">Nucleotide-binding</keyword>
<evidence type="ECO:0000256" key="1">
    <source>
        <dbReference type="ARBA" id="ARBA00001206"/>
    </source>
</evidence>
<reference evidence="17 18" key="1">
    <citation type="submission" date="2010-10" db="EMBL/GenBank/DDBJ databases">
        <authorList>
            <person name="Durkin A.S."/>
            <person name="Madupu R."/>
            <person name="Torralba M."/>
            <person name="Gillis M."/>
            <person name="Methe B."/>
            <person name="Sutton G."/>
            <person name="Nelson K.E."/>
        </authorList>
    </citation>
    <scope>NUCLEOTIDE SEQUENCE [LARGE SCALE GENOMIC DNA]</scope>
    <source>
        <strain evidence="17 18">ACS-139-V-Col8</strain>
    </source>
</reference>
<comment type="pathway">
    <text evidence="4 16">Cofactor biosynthesis; coenzyme A biosynthesis; CoA from (R)-pantothenate: step 1/5.</text>
</comment>
<organism evidence="17 18">
    <name type="scientific">Eremococcus coleocola ACS-139-V-Col8</name>
    <dbReference type="NCBI Taxonomy" id="908337"/>
    <lineage>
        <taxon>Bacteria</taxon>
        <taxon>Bacillati</taxon>
        <taxon>Bacillota</taxon>
        <taxon>Bacilli</taxon>
        <taxon>Lactobacillales</taxon>
        <taxon>Aerococcaceae</taxon>
        <taxon>Eremococcus</taxon>
    </lineage>
</organism>
<dbReference type="Pfam" id="PF03309">
    <property type="entry name" value="Pan_kinase"/>
    <property type="match status" value="1"/>
</dbReference>
<gene>
    <name evidence="16 17" type="primary">coaX</name>
    <name evidence="17" type="ORF">HMPREF9257_1195</name>
</gene>
<comment type="subunit">
    <text evidence="5 16">Homodimer.</text>
</comment>
<dbReference type="PANTHER" id="PTHR34265">
    <property type="entry name" value="TYPE III PANTOTHENATE KINASE"/>
    <property type="match status" value="1"/>
</dbReference>
<dbReference type="AlphaFoldDB" id="E4KQ42"/>
<dbReference type="eggNOG" id="COG1521">
    <property type="taxonomic scope" value="Bacteria"/>
</dbReference>
<evidence type="ECO:0000256" key="7">
    <source>
        <dbReference type="ARBA" id="ARBA00022490"/>
    </source>
</evidence>
<dbReference type="InterPro" id="IPR004619">
    <property type="entry name" value="Type_III_PanK"/>
</dbReference>
<evidence type="ECO:0000313" key="17">
    <source>
        <dbReference type="EMBL" id="EFR30981.1"/>
    </source>
</evidence>
<comment type="cofactor">
    <cofactor evidence="2">
        <name>K(+)</name>
        <dbReference type="ChEBI" id="CHEBI:29103"/>
    </cofactor>
</comment>
<dbReference type="EC" id="2.7.1.33" evidence="6 16"/>
<evidence type="ECO:0000256" key="8">
    <source>
        <dbReference type="ARBA" id="ARBA00022679"/>
    </source>
</evidence>
<keyword evidence="12 16" id="KW-0630">Potassium</keyword>
<dbReference type="EMBL" id="AENN01000015">
    <property type="protein sequence ID" value="EFR30981.1"/>
    <property type="molecule type" value="Genomic_DNA"/>
</dbReference>
<dbReference type="GO" id="GO:0015937">
    <property type="term" value="P:coenzyme A biosynthetic process"/>
    <property type="evidence" value="ECO:0007669"/>
    <property type="project" value="UniProtKB-UniRule"/>
</dbReference>
<evidence type="ECO:0000256" key="12">
    <source>
        <dbReference type="ARBA" id="ARBA00022958"/>
    </source>
</evidence>
<dbReference type="SUPFAM" id="SSF53067">
    <property type="entry name" value="Actin-like ATPase domain"/>
    <property type="match status" value="2"/>
</dbReference>
<evidence type="ECO:0000256" key="13">
    <source>
        <dbReference type="ARBA" id="ARBA00022993"/>
    </source>
</evidence>
<comment type="subcellular location">
    <subcellularLocation>
        <location evidence="3 16">Cytoplasm</location>
    </subcellularLocation>
</comment>
<protein>
    <recommendedName>
        <fullName evidence="15 16">Type III pantothenate kinase</fullName>
        <ecNumber evidence="6 16">2.7.1.33</ecNumber>
    </recommendedName>
    <alternativeName>
        <fullName evidence="16">PanK-III</fullName>
    </alternativeName>
    <alternativeName>
        <fullName evidence="16">Pantothenic acid kinase</fullName>
    </alternativeName>
</protein>
<keyword evidence="8 16" id="KW-0808">Transferase</keyword>
<evidence type="ECO:0000256" key="4">
    <source>
        <dbReference type="ARBA" id="ARBA00005225"/>
    </source>
</evidence>
<feature type="binding site" evidence="16">
    <location>
        <position position="129"/>
    </location>
    <ligand>
        <name>K(+)</name>
        <dbReference type="ChEBI" id="CHEBI:29103"/>
    </ligand>
</feature>
<proteinExistence type="inferred from homology"/>
<evidence type="ECO:0000256" key="10">
    <source>
        <dbReference type="ARBA" id="ARBA00022777"/>
    </source>
</evidence>
<evidence type="ECO:0000256" key="2">
    <source>
        <dbReference type="ARBA" id="ARBA00001958"/>
    </source>
</evidence>
<comment type="similarity">
    <text evidence="14 16">Belongs to the type III pantothenate kinase family.</text>
</comment>
<comment type="function">
    <text evidence="16">Catalyzes the phosphorylation of pantothenate (Pan), the first step in CoA biosynthesis.</text>
</comment>
<keyword evidence="10 16" id="KW-0418">Kinase</keyword>
<dbReference type="NCBIfam" id="TIGR00671">
    <property type="entry name" value="baf"/>
    <property type="match status" value="1"/>
</dbReference>
<name>E4KQ42_9LACT</name>
<dbReference type="Proteomes" id="UP000005990">
    <property type="component" value="Unassembled WGS sequence"/>
</dbReference>
<comment type="catalytic activity">
    <reaction evidence="1 16">
        <text>(R)-pantothenate + ATP = (R)-4'-phosphopantothenate + ADP + H(+)</text>
        <dbReference type="Rhea" id="RHEA:16373"/>
        <dbReference type="ChEBI" id="CHEBI:10986"/>
        <dbReference type="ChEBI" id="CHEBI:15378"/>
        <dbReference type="ChEBI" id="CHEBI:29032"/>
        <dbReference type="ChEBI" id="CHEBI:30616"/>
        <dbReference type="ChEBI" id="CHEBI:456216"/>
        <dbReference type="EC" id="2.7.1.33"/>
    </reaction>
</comment>
<feature type="binding site" evidence="16">
    <location>
        <position position="132"/>
    </location>
    <ligand>
        <name>ATP</name>
        <dbReference type="ChEBI" id="CHEBI:30616"/>
    </ligand>
</feature>
<accession>E4KQ42</accession>
<evidence type="ECO:0000256" key="15">
    <source>
        <dbReference type="ARBA" id="ARBA00040883"/>
    </source>
</evidence>
<dbReference type="Gene3D" id="3.30.420.40">
    <property type="match status" value="2"/>
</dbReference>
<evidence type="ECO:0000256" key="6">
    <source>
        <dbReference type="ARBA" id="ARBA00012102"/>
    </source>
</evidence>
<feature type="binding site" evidence="16">
    <location>
        <position position="184"/>
    </location>
    <ligand>
        <name>substrate</name>
    </ligand>
</feature>
<feature type="binding site" evidence="16">
    <location>
        <position position="100"/>
    </location>
    <ligand>
        <name>substrate</name>
    </ligand>
</feature>
<feature type="active site" description="Proton acceptor" evidence="16">
    <location>
        <position position="109"/>
    </location>
</feature>
<dbReference type="PANTHER" id="PTHR34265:SF1">
    <property type="entry name" value="TYPE III PANTOTHENATE KINASE"/>
    <property type="match status" value="1"/>
</dbReference>
<sequence>MLLAINIGNSNIDLGLYQDLSLIHHWCVSMDPNKTVDEYGLLFTQLLASEAVEVDQVSAIILSSVVPNIMDTMPIVCQKFFKQSPMIVGAGVKTGLNIRYDDPKEVGADRIVNAVAVKENYGTPAIVMDMGTAFTFDVIDVKGDYVGGLISPGIKITADSLVASTSKLPKIEIKHPRHLIGKNTVQAMQSGLVNGYIGMVDYIIKAIVKEMDLSIDQTNLVATGNYAKLIANLSDYPIEINPLLTLEGLCLIYQRNKA</sequence>
<evidence type="ECO:0000256" key="9">
    <source>
        <dbReference type="ARBA" id="ARBA00022741"/>
    </source>
</evidence>
<dbReference type="GO" id="GO:0005524">
    <property type="term" value="F:ATP binding"/>
    <property type="evidence" value="ECO:0007669"/>
    <property type="project" value="UniProtKB-UniRule"/>
</dbReference>
<dbReference type="InterPro" id="IPR043129">
    <property type="entry name" value="ATPase_NBD"/>
</dbReference>
<keyword evidence="13 16" id="KW-0173">Coenzyme A biosynthesis</keyword>
<keyword evidence="16" id="KW-0479">Metal-binding</keyword>
<dbReference type="GO" id="GO:0046872">
    <property type="term" value="F:metal ion binding"/>
    <property type="evidence" value="ECO:0007669"/>
    <property type="project" value="UniProtKB-KW"/>
</dbReference>
<dbReference type="GO" id="GO:0004594">
    <property type="term" value="F:pantothenate kinase activity"/>
    <property type="evidence" value="ECO:0007669"/>
    <property type="project" value="UniProtKB-UniRule"/>
</dbReference>
<dbReference type="CDD" id="cd24015">
    <property type="entry name" value="ASKHA_NBD_PanK-III"/>
    <property type="match status" value="1"/>
</dbReference>
<dbReference type="OrthoDB" id="9804707at2"/>
<dbReference type="NCBIfam" id="NF009855">
    <property type="entry name" value="PRK13321.1"/>
    <property type="match status" value="1"/>
</dbReference>
<feature type="binding site" evidence="16">
    <location>
        <begin position="107"/>
        <end position="110"/>
    </location>
    <ligand>
        <name>substrate</name>
    </ligand>
</feature>
<keyword evidence="11 16" id="KW-0067">ATP-binding</keyword>
<dbReference type="STRING" id="908337.HMPREF9257_1195"/>
<evidence type="ECO:0000313" key="18">
    <source>
        <dbReference type="Proteomes" id="UP000005990"/>
    </source>
</evidence>
<evidence type="ECO:0000256" key="16">
    <source>
        <dbReference type="HAMAP-Rule" id="MF_01274"/>
    </source>
</evidence>
<evidence type="ECO:0000256" key="11">
    <source>
        <dbReference type="ARBA" id="ARBA00022840"/>
    </source>
</evidence>
<feature type="binding site" evidence="16">
    <location>
        <begin position="6"/>
        <end position="13"/>
    </location>
    <ligand>
        <name>ATP</name>
        <dbReference type="ChEBI" id="CHEBI:30616"/>
    </ligand>
</feature>
<dbReference type="HAMAP" id="MF_01274">
    <property type="entry name" value="Pantothen_kinase_3"/>
    <property type="match status" value="1"/>
</dbReference>
<dbReference type="UniPathway" id="UPA00241">
    <property type="reaction ID" value="UER00352"/>
</dbReference>
<keyword evidence="18" id="KW-1185">Reference proteome</keyword>
<dbReference type="GO" id="GO:0005737">
    <property type="term" value="C:cytoplasm"/>
    <property type="evidence" value="ECO:0007669"/>
    <property type="project" value="UniProtKB-SubCell"/>
</dbReference>
<dbReference type="RefSeq" id="WP_006418184.1">
    <property type="nucleotide sequence ID" value="NZ_AENN01000015.1"/>
</dbReference>
<comment type="cofactor">
    <cofactor evidence="16">
        <name>NH4(+)</name>
        <dbReference type="ChEBI" id="CHEBI:28938"/>
    </cofactor>
    <cofactor evidence="16">
        <name>K(+)</name>
        <dbReference type="ChEBI" id="CHEBI:29103"/>
    </cofactor>
    <text evidence="16">A monovalent cation. Ammonium or potassium.</text>
</comment>
<evidence type="ECO:0000256" key="5">
    <source>
        <dbReference type="ARBA" id="ARBA00011738"/>
    </source>
</evidence>
<evidence type="ECO:0000256" key="14">
    <source>
        <dbReference type="ARBA" id="ARBA00038036"/>
    </source>
</evidence>
<keyword evidence="7 16" id="KW-0963">Cytoplasm</keyword>
<comment type="caution">
    <text evidence="17">The sequence shown here is derived from an EMBL/GenBank/DDBJ whole genome shotgun (WGS) entry which is preliminary data.</text>
</comment>